<dbReference type="Pfam" id="PF14365">
    <property type="entry name" value="Neprosin_AP"/>
    <property type="match status" value="1"/>
</dbReference>
<organism evidence="3 4">
    <name type="scientific">Papaver atlanticum</name>
    <dbReference type="NCBI Taxonomy" id="357466"/>
    <lineage>
        <taxon>Eukaryota</taxon>
        <taxon>Viridiplantae</taxon>
        <taxon>Streptophyta</taxon>
        <taxon>Embryophyta</taxon>
        <taxon>Tracheophyta</taxon>
        <taxon>Spermatophyta</taxon>
        <taxon>Magnoliopsida</taxon>
        <taxon>Ranunculales</taxon>
        <taxon>Papaveraceae</taxon>
        <taxon>Papaveroideae</taxon>
        <taxon>Papaver</taxon>
    </lineage>
</organism>
<evidence type="ECO:0000313" key="3">
    <source>
        <dbReference type="EMBL" id="KAI3963492.1"/>
    </source>
</evidence>
<evidence type="ECO:0000313" key="4">
    <source>
        <dbReference type="Proteomes" id="UP001202328"/>
    </source>
</evidence>
<dbReference type="Proteomes" id="UP001202328">
    <property type="component" value="Unassembled WGS sequence"/>
</dbReference>
<name>A0AAD4XZU6_9MAGN</name>
<dbReference type="AlphaFoldDB" id="A0AAD4XZU6"/>
<dbReference type="Gene3D" id="3.90.1320.10">
    <property type="entry name" value="Outer-capsid protein sigma 3, large lobe"/>
    <property type="match status" value="1"/>
</dbReference>
<keyword evidence="4" id="KW-1185">Reference proteome</keyword>
<dbReference type="InterPro" id="IPR053168">
    <property type="entry name" value="Glutamic_endopeptidase"/>
</dbReference>
<dbReference type="PROSITE" id="PS52045">
    <property type="entry name" value="NEPROSIN_PEP_CD"/>
    <property type="match status" value="1"/>
</dbReference>
<proteinExistence type="predicted"/>
<comment type="caution">
    <text evidence="3">The sequence shown here is derived from an EMBL/GenBank/DDBJ whole genome shotgun (WGS) entry which is preliminary data.</text>
</comment>
<gene>
    <name evidence="3" type="ORF">MKW98_022914</name>
</gene>
<dbReference type="Pfam" id="PF03080">
    <property type="entry name" value="Neprosin"/>
    <property type="match status" value="1"/>
</dbReference>
<reference evidence="3" key="1">
    <citation type="submission" date="2022-04" db="EMBL/GenBank/DDBJ databases">
        <title>A functionally conserved STORR gene fusion in Papaver species that diverged 16.8 million years ago.</title>
        <authorList>
            <person name="Catania T."/>
        </authorList>
    </citation>
    <scope>NUCLEOTIDE SEQUENCE</scope>
    <source>
        <strain evidence="3">S-188037</strain>
    </source>
</reference>
<evidence type="ECO:0000259" key="2">
    <source>
        <dbReference type="PROSITE" id="PS52045"/>
    </source>
</evidence>
<sequence length="388" mass="43148">MATSIDMTKKSLIFTILVLGVLFHELVQGRKISETTNNKAIIKTIKGHIDEIIDCYDIHKQPAFDDDLFHNHTIQMRLSSYPKGMGSNLGKIKVAHIWHKYGTCPEGSVPIRRSFGKIYHPKPTTDLPKYHELSEQSDDADSNEFAVIRLVGDNFQGAQATINVWKPPTNPGEFSASLIVIASNDYREVIQAGWEINKSLYGDDDPRFFLYWTADGYQSTGCYNNLCPGFVQTSTTVTLGSSFKNTISVFKGVQYEASFSLVRDQSNGNWWVLVQGAEVGYLPPSLFKELSEKATRIEYGGQVLNKRTDGGHTTTQMGSGHFPSEGGFGVSSFFRHVLVVDGSFKAKDPDVVLEFKTNPNCYDLKIDHGSAYGYSFYYGGPGFSATCQ</sequence>
<evidence type="ECO:0000256" key="1">
    <source>
        <dbReference type="SAM" id="SignalP"/>
    </source>
</evidence>
<feature type="domain" description="Neprosin PEP catalytic" evidence="2">
    <location>
        <begin position="136"/>
        <end position="388"/>
    </location>
</feature>
<protein>
    <recommendedName>
        <fullName evidence="2">Neprosin PEP catalytic domain-containing protein</fullName>
    </recommendedName>
</protein>
<accession>A0AAD4XZU6</accession>
<feature type="chain" id="PRO_5041954506" description="Neprosin PEP catalytic domain-containing protein" evidence="1">
    <location>
        <begin position="30"/>
        <end position="388"/>
    </location>
</feature>
<keyword evidence="1" id="KW-0732">Signal</keyword>
<dbReference type="EMBL" id="JAJJMB010000061">
    <property type="protein sequence ID" value="KAI3963492.1"/>
    <property type="molecule type" value="Genomic_DNA"/>
</dbReference>
<feature type="signal peptide" evidence="1">
    <location>
        <begin position="1"/>
        <end position="29"/>
    </location>
</feature>
<dbReference type="InterPro" id="IPR004314">
    <property type="entry name" value="Neprosin"/>
</dbReference>
<dbReference type="InterPro" id="IPR025521">
    <property type="entry name" value="Neprosin_propep"/>
</dbReference>
<dbReference type="PANTHER" id="PTHR31589:SF110">
    <property type="entry name" value="PROTEIN, PUTATIVE (DUF239)-RELATED"/>
    <property type="match status" value="1"/>
</dbReference>
<dbReference type="PANTHER" id="PTHR31589">
    <property type="entry name" value="PROTEIN, PUTATIVE (DUF239)-RELATED-RELATED"/>
    <property type="match status" value="1"/>
</dbReference>